<evidence type="ECO:0000256" key="4">
    <source>
        <dbReference type="ARBA" id="ARBA00013229"/>
    </source>
</evidence>
<keyword evidence="7 11" id="KW-0378">Hydrolase</keyword>
<sequence length="329" mass="34595">MKTFFALWPLLGIAAAAGRTSAPSGALVVGGNGTYSTIQAAVDALSTSSSEEQIIFIHPGTYKEQVYIDSLSGPLTIYGSTSDTSSYGSNEVIITAGESQETQSNNDLTATLRVHTSGFKLYNVDVVNSYGKGSQALALSAYAEHQGYYACSFTGYQDTILAQIGAQIYAQCYIEGATDFIFGQEGQAWFEGCDIGVLEASQGYITASGRDSSSSASYYVINKSSVAAASGNTVSSGAYYLGRPWRQYARVAFQDTALSAVINSAGWSIWNSGDERTDNAVFGEYGNTGQGSEGTRAAFATKLSEPVGIADVLGSDYASAAYFDADYVG</sequence>
<name>N1QAK9_PSEFD</name>
<dbReference type="Gene3D" id="2.160.20.10">
    <property type="entry name" value="Single-stranded right-handed beta-helix, Pectin lyase-like"/>
    <property type="match status" value="1"/>
</dbReference>
<organism evidence="13 14">
    <name type="scientific">Pseudocercospora fijiensis (strain CIRAD86)</name>
    <name type="common">Black leaf streak disease fungus</name>
    <name type="synonym">Mycosphaerella fijiensis</name>
    <dbReference type="NCBI Taxonomy" id="383855"/>
    <lineage>
        <taxon>Eukaryota</taxon>
        <taxon>Fungi</taxon>
        <taxon>Dikarya</taxon>
        <taxon>Ascomycota</taxon>
        <taxon>Pezizomycotina</taxon>
        <taxon>Dothideomycetes</taxon>
        <taxon>Dothideomycetidae</taxon>
        <taxon>Mycosphaerellales</taxon>
        <taxon>Mycosphaerellaceae</taxon>
        <taxon>Pseudocercospora</taxon>
    </lineage>
</organism>
<evidence type="ECO:0000256" key="5">
    <source>
        <dbReference type="ARBA" id="ARBA00022525"/>
    </source>
</evidence>
<feature type="active site" evidence="10">
    <location>
        <position position="179"/>
    </location>
</feature>
<comment type="similarity">
    <text evidence="3">Belongs to the pectinesterase family.</text>
</comment>
<evidence type="ECO:0000256" key="8">
    <source>
        <dbReference type="ARBA" id="ARBA00023085"/>
    </source>
</evidence>
<dbReference type="AlphaFoldDB" id="N1QAK9"/>
<dbReference type="KEGG" id="pfj:MYCFIDRAFT_48229"/>
<keyword evidence="8 11" id="KW-0063">Aspartyl esterase</keyword>
<evidence type="ECO:0000256" key="1">
    <source>
        <dbReference type="ARBA" id="ARBA00004613"/>
    </source>
</evidence>
<dbReference type="HOGENOM" id="CLU_012243_1_0_1"/>
<comment type="function">
    <text evidence="11">Involved in maceration and soft-rotting of plant tissue.</text>
</comment>
<feature type="chain" id="PRO_5005141815" description="Pectinesterase" evidence="11">
    <location>
        <begin position="19"/>
        <end position="329"/>
    </location>
</feature>
<evidence type="ECO:0000256" key="10">
    <source>
        <dbReference type="PROSITE-ProRule" id="PRU10040"/>
    </source>
</evidence>
<evidence type="ECO:0000313" key="13">
    <source>
        <dbReference type="EMBL" id="EME88007.1"/>
    </source>
</evidence>
<proteinExistence type="inferred from homology"/>
<dbReference type="EC" id="3.1.1.11" evidence="4 11"/>
<dbReference type="STRING" id="383855.N1QAK9"/>
<feature type="signal peptide" evidence="11">
    <location>
        <begin position="1"/>
        <end position="18"/>
    </location>
</feature>
<dbReference type="PANTHER" id="PTHR31321:SF127">
    <property type="entry name" value="PECTINESTERASE"/>
    <property type="match status" value="1"/>
</dbReference>
<dbReference type="GO" id="GO:0042545">
    <property type="term" value="P:cell wall modification"/>
    <property type="evidence" value="ECO:0007669"/>
    <property type="project" value="UniProtKB-UniRule"/>
</dbReference>
<comment type="catalytic activity">
    <reaction evidence="9 11">
        <text>[(1-&gt;4)-alpha-D-galacturonosyl methyl ester](n) + n H2O = [(1-&gt;4)-alpha-D-galacturonosyl](n) + n methanol + n H(+)</text>
        <dbReference type="Rhea" id="RHEA:22380"/>
        <dbReference type="Rhea" id="RHEA-COMP:14570"/>
        <dbReference type="Rhea" id="RHEA-COMP:14573"/>
        <dbReference type="ChEBI" id="CHEBI:15377"/>
        <dbReference type="ChEBI" id="CHEBI:15378"/>
        <dbReference type="ChEBI" id="CHEBI:17790"/>
        <dbReference type="ChEBI" id="CHEBI:140522"/>
        <dbReference type="ChEBI" id="CHEBI:140523"/>
        <dbReference type="EC" id="3.1.1.11"/>
    </reaction>
</comment>
<reference evidence="13 14" key="1">
    <citation type="journal article" date="2012" name="PLoS Pathog.">
        <title>Diverse lifestyles and strategies of plant pathogenesis encoded in the genomes of eighteen Dothideomycetes fungi.</title>
        <authorList>
            <person name="Ohm R.A."/>
            <person name="Feau N."/>
            <person name="Henrissat B."/>
            <person name="Schoch C.L."/>
            <person name="Horwitz B.A."/>
            <person name="Barry K.W."/>
            <person name="Condon B.J."/>
            <person name="Copeland A.C."/>
            <person name="Dhillon B."/>
            <person name="Glaser F."/>
            <person name="Hesse C.N."/>
            <person name="Kosti I."/>
            <person name="LaButti K."/>
            <person name="Lindquist E.A."/>
            <person name="Lucas S."/>
            <person name="Salamov A.A."/>
            <person name="Bradshaw R.E."/>
            <person name="Ciuffetti L."/>
            <person name="Hamelin R.C."/>
            <person name="Kema G.H.J."/>
            <person name="Lawrence C."/>
            <person name="Scott J.A."/>
            <person name="Spatafora J.W."/>
            <person name="Turgeon B.G."/>
            <person name="de Wit P.J.G.M."/>
            <person name="Zhong S."/>
            <person name="Goodwin S.B."/>
            <person name="Grigoriev I.V."/>
        </authorList>
    </citation>
    <scope>NUCLEOTIDE SEQUENCE [LARGE SCALE GENOMIC DNA]</scope>
    <source>
        <strain evidence="13 14">CIRAD86</strain>
    </source>
</reference>
<dbReference type="GO" id="GO:0045490">
    <property type="term" value="P:pectin catabolic process"/>
    <property type="evidence" value="ECO:0007669"/>
    <property type="project" value="UniProtKB-UniRule"/>
</dbReference>
<protein>
    <recommendedName>
        <fullName evidence="4 11">Pectinesterase</fullName>
        <ecNumber evidence="4 11">3.1.1.11</ecNumber>
    </recommendedName>
</protein>
<dbReference type="GeneID" id="19339810"/>
<gene>
    <name evidence="13" type="ORF">MYCFIDRAFT_48229</name>
</gene>
<evidence type="ECO:0000256" key="6">
    <source>
        <dbReference type="ARBA" id="ARBA00022729"/>
    </source>
</evidence>
<dbReference type="OrthoDB" id="2019149at2759"/>
<dbReference type="Proteomes" id="UP000016932">
    <property type="component" value="Unassembled WGS sequence"/>
</dbReference>
<evidence type="ECO:0000259" key="12">
    <source>
        <dbReference type="Pfam" id="PF01095"/>
    </source>
</evidence>
<keyword evidence="5 11" id="KW-0964">Secreted</keyword>
<dbReference type="PROSITE" id="PS00503">
    <property type="entry name" value="PECTINESTERASE_2"/>
    <property type="match status" value="1"/>
</dbReference>
<accession>N1QAK9</accession>
<dbReference type="eggNOG" id="ENOG502QSQ4">
    <property type="taxonomic scope" value="Eukaryota"/>
</dbReference>
<feature type="domain" description="Pectinesterase catalytic" evidence="12">
    <location>
        <begin position="30"/>
        <end position="294"/>
    </location>
</feature>
<keyword evidence="14" id="KW-1185">Reference proteome</keyword>
<evidence type="ECO:0000313" key="14">
    <source>
        <dbReference type="Proteomes" id="UP000016932"/>
    </source>
</evidence>
<dbReference type="SUPFAM" id="SSF51126">
    <property type="entry name" value="Pectin lyase-like"/>
    <property type="match status" value="1"/>
</dbReference>
<dbReference type="FunFam" id="2.160.20.10:FF:000014">
    <property type="entry name" value="Pectinesterase"/>
    <property type="match status" value="1"/>
</dbReference>
<evidence type="ECO:0000256" key="9">
    <source>
        <dbReference type="ARBA" id="ARBA00047928"/>
    </source>
</evidence>
<dbReference type="InterPro" id="IPR000070">
    <property type="entry name" value="Pectinesterase_cat"/>
</dbReference>
<dbReference type="PANTHER" id="PTHR31321">
    <property type="entry name" value="ACYL-COA THIOESTER HYDROLASE YBHC-RELATED"/>
    <property type="match status" value="1"/>
</dbReference>
<comment type="subcellular location">
    <subcellularLocation>
        <location evidence="1 11">Secreted</location>
    </subcellularLocation>
</comment>
<dbReference type="RefSeq" id="XP_007920023.1">
    <property type="nucleotide sequence ID" value="XM_007921832.1"/>
</dbReference>
<dbReference type="UniPathway" id="UPA00545">
    <property type="reaction ID" value="UER00823"/>
</dbReference>
<keyword evidence="6 11" id="KW-0732">Signal</keyword>
<comment type="pathway">
    <text evidence="2 11">Glycan metabolism; pectin degradation; 2-dehydro-3-deoxy-D-gluconate from pectin: step 1/5.</text>
</comment>
<dbReference type="GO" id="GO:0030599">
    <property type="term" value="F:pectinesterase activity"/>
    <property type="evidence" value="ECO:0007669"/>
    <property type="project" value="UniProtKB-UniRule"/>
</dbReference>
<dbReference type="GO" id="GO:0005576">
    <property type="term" value="C:extracellular region"/>
    <property type="evidence" value="ECO:0007669"/>
    <property type="project" value="UniProtKB-SubCell"/>
</dbReference>
<keyword evidence="11" id="KW-0961">Cell wall biogenesis/degradation</keyword>
<dbReference type="InterPro" id="IPR033131">
    <property type="entry name" value="Pectinesterase_Asp_AS"/>
</dbReference>
<dbReference type="VEuPathDB" id="FungiDB:MYCFIDRAFT_48229"/>
<dbReference type="EMBL" id="KB446555">
    <property type="protein sequence ID" value="EME88007.1"/>
    <property type="molecule type" value="Genomic_DNA"/>
</dbReference>
<evidence type="ECO:0000256" key="3">
    <source>
        <dbReference type="ARBA" id="ARBA00008891"/>
    </source>
</evidence>
<evidence type="ECO:0000256" key="7">
    <source>
        <dbReference type="ARBA" id="ARBA00022801"/>
    </source>
</evidence>
<dbReference type="InterPro" id="IPR012334">
    <property type="entry name" value="Pectin_lyas_fold"/>
</dbReference>
<evidence type="ECO:0000256" key="11">
    <source>
        <dbReference type="RuleBase" id="RU000589"/>
    </source>
</evidence>
<dbReference type="InterPro" id="IPR011050">
    <property type="entry name" value="Pectin_lyase_fold/virulence"/>
</dbReference>
<dbReference type="Pfam" id="PF01095">
    <property type="entry name" value="Pectinesterase"/>
    <property type="match status" value="1"/>
</dbReference>
<evidence type="ECO:0000256" key="2">
    <source>
        <dbReference type="ARBA" id="ARBA00005184"/>
    </source>
</evidence>